<dbReference type="HOGENOM" id="CLU_025300_0_0_1"/>
<evidence type="ECO:0000313" key="12">
    <source>
        <dbReference type="Ensembl" id="ENSLACP00000020038.1"/>
    </source>
</evidence>
<dbReference type="Proteomes" id="UP000008672">
    <property type="component" value="Unassembled WGS sequence"/>
</dbReference>
<dbReference type="eggNOG" id="KOG0819">
    <property type="taxonomic scope" value="Eukaryota"/>
</dbReference>
<keyword evidence="6 11" id="KW-0677">Repeat</keyword>
<name>H3BDR7_LATCH</name>
<reference evidence="13" key="1">
    <citation type="submission" date="2011-08" db="EMBL/GenBank/DDBJ databases">
        <title>The draft genome of Latimeria chalumnae.</title>
        <authorList>
            <person name="Di Palma F."/>
            <person name="Alfoldi J."/>
            <person name="Johnson J."/>
            <person name="Berlin A."/>
            <person name="Gnerre S."/>
            <person name="Jaffe D."/>
            <person name="MacCallum I."/>
            <person name="Young S."/>
            <person name="Walker B.J."/>
            <person name="Lander E."/>
            <person name="Lindblad-Toh K."/>
        </authorList>
    </citation>
    <scope>NUCLEOTIDE SEQUENCE [LARGE SCALE GENOMIC DNA]</scope>
    <source>
        <strain evidence="13">Wild caught</strain>
    </source>
</reference>
<keyword evidence="7 11" id="KW-0106">Calcium</keyword>
<evidence type="ECO:0000256" key="10">
    <source>
        <dbReference type="ARBA" id="ARBA00023302"/>
    </source>
</evidence>
<dbReference type="GO" id="GO:0005886">
    <property type="term" value="C:plasma membrane"/>
    <property type="evidence" value="ECO:0007669"/>
    <property type="project" value="TreeGrafter"/>
</dbReference>
<dbReference type="Ensembl" id="ENSLACT00000025568.1">
    <property type="protein sequence ID" value="ENSLACP00000021923.1"/>
    <property type="gene ID" value="ENSLACG00000017614.2"/>
</dbReference>
<dbReference type="GeneID" id="102355884"/>
<keyword evidence="13" id="KW-1185">Reference proteome</keyword>
<keyword evidence="9 11" id="KW-0041">Annexin</keyword>
<dbReference type="GO" id="GO:0012506">
    <property type="term" value="C:vesicle membrane"/>
    <property type="evidence" value="ECO:0007669"/>
    <property type="project" value="TreeGrafter"/>
</dbReference>
<organism evidence="12 13">
    <name type="scientific">Latimeria chalumnae</name>
    <name type="common">Coelacanth</name>
    <dbReference type="NCBI Taxonomy" id="7897"/>
    <lineage>
        <taxon>Eukaryota</taxon>
        <taxon>Metazoa</taxon>
        <taxon>Chordata</taxon>
        <taxon>Craniata</taxon>
        <taxon>Vertebrata</taxon>
        <taxon>Euteleostomi</taxon>
        <taxon>Coelacanthiformes</taxon>
        <taxon>Coelacanthidae</taxon>
        <taxon>Latimeria</taxon>
    </lineage>
</organism>
<dbReference type="EMBL" id="AFYH01009650">
    <property type="status" value="NOT_ANNOTATED_CDS"/>
    <property type="molecule type" value="Genomic_DNA"/>
</dbReference>
<dbReference type="GO" id="GO:0005737">
    <property type="term" value="C:cytoplasm"/>
    <property type="evidence" value="ECO:0007669"/>
    <property type="project" value="TreeGrafter"/>
</dbReference>
<dbReference type="GO" id="GO:0004859">
    <property type="term" value="F:phospholipase inhibitor activity"/>
    <property type="evidence" value="ECO:0007669"/>
    <property type="project" value="InterPro"/>
</dbReference>
<dbReference type="PROSITE" id="PS51897">
    <property type="entry name" value="ANNEXIN_2"/>
    <property type="match status" value="4"/>
</dbReference>
<comment type="subcellular location">
    <subcellularLocation>
        <location evidence="1">Secreted</location>
        <location evidence="1">Extracellular space</location>
        <location evidence="1">Extracellular matrix</location>
        <location evidence="1">Basement membrane</location>
    </subcellularLocation>
</comment>
<dbReference type="EMBL" id="AFYH01009651">
    <property type="status" value="NOT_ANNOTATED_CDS"/>
    <property type="molecule type" value="Genomic_DNA"/>
</dbReference>
<dbReference type="PRINTS" id="PR00196">
    <property type="entry name" value="ANNEXIN"/>
</dbReference>
<dbReference type="Gene3D" id="1.10.220.10">
    <property type="entry name" value="Annexin"/>
    <property type="match status" value="4"/>
</dbReference>
<dbReference type="Pfam" id="PF00191">
    <property type="entry name" value="Annexin"/>
    <property type="match status" value="4"/>
</dbReference>
<dbReference type="FunFam" id="1.10.220.10:FF:000002">
    <property type="entry name" value="Annexin"/>
    <property type="match status" value="1"/>
</dbReference>
<proteinExistence type="inferred from homology"/>
<dbReference type="STRING" id="7897.ENSLACP00000020038"/>
<keyword evidence="3" id="KW-0964">Secreted</keyword>
<evidence type="ECO:0000256" key="9">
    <source>
        <dbReference type="ARBA" id="ARBA00023216"/>
    </source>
</evidence>
<dbReference type="EMBL" id="AFYH01009649">
    <property type="status" value="NOT_ANNOTATED_CDS"/>
    <property type="molecule type" value="Genomic_DNA"/>
</dbReference>
<sequence length="338" mass="38143">MATVHKYLCQLTLEAGDAGRKSAYGSIRPYANFDAEKDAITIDAALRTKGVDEQTIINVLTNRTNAQRRDIAFAYEKKYKKELTSALKGGLSGNLENLILGLMKTPAQFSASELKASMKGVGTDEDSLIEILCSRTNQELREAAKVYKETFKAELEKDIISDTSNDFCKLMVALAKGKRSESTTLDYELIDQDAKELHDHGPKKKGVDVAKWISITTERSIPHLQKAFERYKYYNPYDIHETIKREMKGDLENGFSNLVRCIQNKELYFADKLFEALKGKGSKEKSLPRIMISRSEIDMLKIRSEFKKKYGKSLHSFIVSETKGDYQKALLSLCGGDD</sequence>
<dbReference type="GO" id="GO:0005634">
    <property type="term" value="C:nucleus"/>
    <property type="evidence" value="ECO:0007669"/>
    <property type="project" value="TreeGrafter"/>
</dbReference>
<dbReference type="EMBL" id="AFYH01009648">
    <property type="status" value="NOT_ANNOTATED_CDS"/>
    <property type="molecule type" value="Genomic_DNA"/>
</dbReference>
<protein>
    <recommendedName>
        <fullName evidence="11">Annexin</fullName>
    </recommendedName>
</protein>
<dbReference type="SMART" id="SM00335">
    <property type="entry name" value="ANX"/>
    <property type="match status" value="4"/>
</dbReference>
<dbReference type="FunFam" id="1.10.220.10:FF:000001">
    <property type="entry name" value="Annexin"/>
    <property type="match status" value="1"/>
</dbReference>
<dbReference type="GO" id="GO:0008092">
    <property type="term" value="F:cytoskeletal protein binding"/>
    <property type="evidence" value="ECO:0007669"/>
    <property type="project" value="InterPro"/>
</dbReference>
<dbReference type="FunFam" id="1.10.220.10:FF:000007">
    <property type="entry name" value="Annexin"/>
    <property type="match status" value="1"/>
</dbReference>
<dbReference type="PANTHER" id="PTHR10502">
    <property type="entry name" value="ANNEXIN"/>
    <property type="match status" value="1"/>
</dbReference>
<dbReference type="GeneTree" id="ENSGT00940000154257"/>
<comment type="domain">
    <text evidence="11">A pair of annexin repeats may form one binding site for calcium and phospholipid.</text>
</comment>
<evidence type="ECO:0000256" key="11">
    <source>
        <dbReference type="RuleBase" id="RU003540"/>
    </source>
</evidence>
<evidence type="ECO:0000256" key="3">
    <source>
        <dbReference type="ARBA" id="ARBA00022525"/>
    </source>
</evidence>
<dbReference type="PRINTS" id="PR00198">
    <property type="entry name" value="ANNEXINII"/>
</dbReference>
<evidence type="ECO:0000256" key="2">
    <source>
        <dbReference type="ARBA" id="ARBA00007831"/>
    </source>
</evidence>
<evidence type="ECO:0000256" key="8">
    <source>
        <dbReference type="ARBA" id="ARBA00022869"/>
    </source>
</evidence>
<gene>
    <name evidence="12" type="primary">ANXA2</name>
</gene>
<evidence type="ECO:0000256" key="6">
    <source>
        <dbReference type="ARBA" id="ARBA00022737"/>
    </source>
</evidence>
<accession>H3BDR7</accession>
<evidence type="ECO:0000256" key="5">
    <source>
        <dbReference type="ARBA" id="ARBA00022553"/>
    </source>
</evidence>
<comment type="similarity">
    <text evidence="2 11">Belongs to the annexin family.</text>
</comment>
<evidence type="ECO:0000256" key="4">
    <source>
        <dbReference type="ARBA" id="ARBA00022530"/>
    </source>
</evidence>
<dbReference type="OMA" id="DLMRIRT"/>
<dbReference type="Ensembl" id="ENSLACT00000020176.1">
    <property type="protein sequence ID" value="ENSLACP00000020038.1"/>
    <property type="gene ID" value="ENSLACG00000017614.2"/>
</dbReference>
<dbReference type="InterPro" id="IPR002389">
    <property type="entry name" value="ANX2"/>
</dbReference>
<reference evidence="12" key="2">
    <citation type="submission" date="2025-05" db="UniProtKB">
        <authorList>
            <consortium name="Ensembl"/>
        </authorList>
    </citation>
    <scope>IDENTIFICATION</scope>
</reference>
<dbReference type="InterPro" id="IPR018252">
    <property type="entry name" value="Annexin_repeat_CS"/>
</dbReference>
<dbReference type="SUPFAM" id="SSF47874">
    <property type="entry name" value="Annexin"/>
    <property type="match status" value="1"/>
</dbReference>
<dbReference type="AlphaFoldDB" id="H3BDR7"/>
<keyword evidence="4" id="KW-0272">Extracellular matrix</keyword>
<dbReference type="Bgee" id="ENSLACG00000017614">
    <property type="expression patterns" value="Expressed in pelvic fin and 6 other cell types or tissues"/>
</dbReference>
<dbReference type="KEGG" id="lcm:102355884"/>
<dbReference type="GO" id="GO:0001786">
    <property type="term" value="F:phosphatidylserine binding"/>
    <property type="evidence" value="ECO:0007669"/>
    <property type="project" value="TreeGrafter"/>
</dbReference>
<keyword evidence="5" id="KW-0597">Phosphoprotein</keyword>
<evidence type="ECO:0000313" key="13">
    <source>
        <dbReference type="Proteomes" id="UP000008672"/>
    </source>
</evidence>
<dbReference type="GO" id="GO:0005509">
    <property type="term" value="F:calcium ion binding"/>
    <property type="evidence" value="ECO:0007669"/>
    <property type="project" value="InterPro"/>
</dbReference>
<dbReference type="InterPro" id="IPR037104">
    <property type="entry name" value="Annexin_sf"/>
</dbReference>
<dbReference type="PROSITE" id="PS00223">
    <property type="entry name" value="ANNEXIN_1"/>
    <property type="match status" value="3"/>
</dbReference>
<dbReference type="GO" id="GO:0005604">
    <property type="term" value="C:basement membrane"/>
    <property type="evidence" value="ECO:0007669"/>
    <property type="project" value="UniProtKB-SubCell"/>
</dbReference>
<dbReference type="CTD" id="325557"/>
<keyword evidence="8" id="KW-0084">Basement membrane</keyword>
<evidence type="ECO:0000256" key="1">
    <source>
        <dbReference type="ARBA" id="ARBA00004302"/>
    </source>
</evidence>
<dbReference type="FunFam" id="1.10.220.10:FF:000003">
    <property type="entry name" value="Annexin"/>
    <property type="match status" value="1"/>
</dbReference>
<evidence type="ECO:0000256" key="7">
    <source>
        <dbReference type="ARBA" id="ARBA00022837"/>
    </source>
</evidence>
<dbReference type="GO" id="GO:0005544">
    <property type="term" value="F:calcium-dependent phospholipid binding"/>
    <property type="evidence" value="ECO:0007669"/>
    <property type="project" value="UniProtKB-KW"/>
</dbReference>
<dbReference type="InterPro" id="IPR001464">
    <property type="entry name" value="Annexin"/>
</dbReference>
<dbReference type="PANTHER" id="PTHR10502:SF18">
    <property type="entry name" value="ANNEXIN A2-RELATED"/>
    <property type="match status" value="1"/>
</dbReference>
<dbReference type="OrthoDB" id="37886at2759"/>
<dbReference type="InterPro" id="IPR018502">
    <property type="entry name" value="Annexin_repeat"/>
</dbReference>
<keyword evidence="10 11" id="KW-0111">Calcium/phospholipid-binding</keyword>